<name>A0ACC2TNX3_9FUNG</name>
<dbReference type="Proteomes" id="UP001165960">
    <property type="component" value="Unassembled WGS sequence"/>
</dbReference>
<keyword evidence="2" id="KW-1185">Reference proteome</keyword>
<gene>
    <name evidence="1" type="ORF">DSO57_1026282</name>
</gene>
<evidence type="ECO:0000313" key="2">
    <source>
        <dbReference type="Proteomes" id="UP001165960"/>
    </source>
</evidence>
<evidence type="ECO:0000313" key="1">
    <source>
        <dbReference type="EMBL" id="KAJ9076434.1"/>
    </source>
</evidence>
<accession>A0ACC2TNX3</accession>
<organism evidence="1 2">
    <name type="scientific">Entomophthora muscae</name>
    <dbReference type="NCBI Taxonomy" id="34485"/>
    <lineage>
        <taxon>Eukaryota</taxon>
        <taxon>Fungi</taxon>
        <taxon>Fungi incertae sedis</taxon>
        <taxon>Zoopagomycota</taxon>
        <taxon>Entomophthoromycotina</taxon>
        <taxon>Entomophthoromycetes</taxon>
        <taxon>Entomophthorales</taxon>
        <taxon>Entomophthoraceae</taxon>
        <taxon>Entomophthora</taxon>
    </lineage>
</organism>
<proteinExistence type="predicted"/>
<comment type="caution">
    <text evidence="1">The sequence shown here is derived from an EMBL/GenBank/DDBJ whole genome shotgun (WGS) entry which is preliminary data.</text>
</comment>
<dbReference type="EMBL" id="QTSX02002282">
    <property type="protein sequence ID" value="KAJ9076434.1"/>
    <property type="molecule type" value="Genomic_DNA"/>
</dbReference>
<reference evidence="1" key="1">
    <citation type="submission" date="2022-04" db="EMBL/GenBank/DDBJ databases">
        <title>Genome of the entomopathogenic fungus Entomophthora muscae.</title>
        <authorList>
            <person name="Elya C."/>
            <person name="Lovett B.R."/>
            <person name="Lee E."/>
            <person name="Macias A.M."/>
            <person name="Hajek A.E."/>
            <person name="De Bivort B.L."/>
            <person name="Kasson M.T."/>
            <person name="De Fine Licht H.H."/>
            <person name="Stajich J.E."/>
        </authorList>
    </citation>
    <scope>NUCLEOTIDE SEQUENCE</scope>
    <source>
        <strain evidence="1">Berkeley</strain>
    </source>
</reference>
<protein>
    <submittedName>
        <fullName evidence="1">Uncharacterized protein</fullName>
    </submittedName>
</protein>
<sequence length="106" mass="11597">MIIWNEWRLNQTHLRKALLSQATLLIRVFYLLYLGEDLPPAKGYLAMVVPQCLASPSQSGSAKVKKGGQGSAHLTSLDPAIDRELVASASTKSQHLSIPEKLTLTI</sequence>